<protein>
    <submittedName>
        <fullName evidence="1">Uncharacterized protein</fullName>
    </submittedName>
</protein>
<name>A0A383CVE1_9ZZZZ</name>
<sequence>IKVGMNDAGVKFEKLDNYGMAQLWDFEAIAKNEGRFLETLTEAVKKQKENFSREIGVLESDLVVLRKGRGRKPKSVLSDIKSLEDQIQLMKRKSSLTAEGFSDALHGRKSQKQREAQAAFHTSMFDSDGTFRPLAKHFEWERQLVDEEASAIMAKAGFLNMNAREVVETYGEKSIKIMDFSRKFGADGELITEALKDVTKAFKGADLERFERQYKKQIVNAVDGFWGLYQKGHRVDERA</sequence>
<feature type="non-terminal residue" evidence="1">
    <location>
        <position position="239"/>
    </location>
</feature>
<proteinExistence type="predicted"/>
<organism evidence="1">
    <name type="scientific">marine metagenome</name>
    <dbReference type="NCBI Taxonomy" id="408172"/>
    <lineage>
        <taxon>unclassified sequences</taxon>
        <taxon>metagenomes</taxon>
        <taxon>ecological metagenomes</taxon>
    </lineage>
</organism>
<feature type="non-terminal residue" evidence="1">
    <location>
        <position position="1"/>
    </location>
</feature>
<evidence type="ECO:0000313" key="1">
    <source>
        <dbReference type="EMBL" id="SVE36054.1"/>
    </source>
</evidence>
<dbReference type="EMBL" id="UINC01211941">
    <property type="protein sequence ID" value="SVE36054.1"/>
    <property type="molecule type" value="Genomic_DNA"/>
</dbReference>
<dbReference type="AlphaFoldDB" id="A0A383CVE1"/>
<gene>
    <name evidence="1" type="ORF">METZ01_LOCUS488908</name>
</gene>
<accession>A0A383CVE1</accession>
<reference evidence="1" key="1">
    <citation type="submission" date="2018-05" db="EMBL/GenBank/DDBJ databases">
        <authorList>
            <person name="Lanie J.A."/>
            <person name="Ng W.-L."/>
            <person name="Kazmierczak K.M."/>
            <person name="Andrzejewski T.M."/>
            <person name="Davidsen T.M."/>
            <person name="Wayne K.J."/>
            <person name="Tettelin H."/>
            <person name="Glass J.I."/>
            <person name="Rusch D."/>
            <person name="Podicherti R."/>
            <person name="Tsui H.-C.T."/>
            <person name="Winkler M.E."/>
        </authorList>
    </citation>
    <scope>NUCLEOTIDE SEQUENCE</scope>
</reference>